<dbReference type="PANTHER" id="PTHR43792">
    <property type="entry name" value="GNAT FAMILY, PUTATIVE (AFU_ORTHOLOGUE AFUA_3G00765)-RELATED-RELATED"/>
    <property type="match status" value="1"/>
</dbReference>
<name>A0ABP9DBQ6_9ACTN</name>
<organism evidence="3 4">
    <name type="scientific">Kitasatospora terrestris</name>
    <dbReference type="NCBI Taxonomy" id="258051"/>
    <lineage>
        <taxon>Bacteria</taxon>
        <taxon>Bacillati</taxon>
        <taxon>Actinomycetota</taxon>
        <taxon>Actinomycetes</taxon>
        <taxon>Kitasatosporales</taxon>
        <taxon>Streptomycetaceae</taxon>
        <taxon>Kitasatospora</taxon>
    </lineage>
</organism>
<dbReference type="PROSITE" id="PS51186">
    <property type="entry name" value="GNAT"/>
    <property type="match status" value="1"/>
</dbReference>
<dbReference type="InterPro" id="IPR016181">
    <property type="entry name" value="Acyl_CoA_acyltransferase"/>
</dbReference>
<dbReference type="EMBL" id="BAABIS010000001">
    <property type="protein sequence ID" value="GAA4831233.1"/>
    <property type="molecule type" value="Genomic_DNA"/>
</dbReference>
<evidence type="ECO:0000313" key="4">
    <source>
        <dbReference type="Proteomes" id="UP001501752"/>
    </source>
</evidence>
<feature type="region of interest" description="Disordered" evidence="1">
    <location>
        <begin position="151"/>
        <end position="172"/>
    </location>
</feature>
<evidence type="ECO:0000313" key="3">
    <source>
        <dbReference type="EMBL" id="GAA4831233.1"/>
    </source>
</evidence>
<accession>A0ABP9DBQ6</accession>
<protein>
    <submittedName>
        <fullName evidence="3">GNAT family N-acetyltransferase</fullName>
    </submittedName>
</protein>
<keyword evidence="4" id="KW-1185">Reference proteome</keyword>
<dbReference type="PANTHER" id="PTHR43792:SF1">
    <property type="entry name" value="N-ACETYLTRANSFERASE DOMAIN-CONTAINING PROTEIN"/>
    <property type="match status" value="1"/>
</dbReference>
<evidence type="ECO:0000256" key="1">
    <source>
        <dbReference type="SAM" id="MobiDB-lite"/>
    </source>
</evidence>
<comment type="caution">
    <text evidence="3">The sequence shown here is derived from an EMBL/GenBank/DDBJ whole genome shotgun (WGS) entry which is preliminary data.</text>
</comment>
<feature type="domain" description="N-acetyltransferase" evidence="2">
    <location>
        <begin position="10"/>
        <end position="172"/>
    </location>
</feature>
<dbReference type="Proteomes" id="UP001501752">
    <property type="component" value="Unassembled WGS sequence"/>
</dbReference>
<dbReference type="Pfam" id="PF13302">
    <property type="entry name" value="Acetyltransf_3"/>
    <property type="match status" value="1"/>
</dbReference>
<sequence length="172" mass="18633">MSPVFRTARLTVRPFATTDADAVFAMWSDPDVCRYTGDDPPGDLSVIHADIARWQTVADRGPGCGFWAVDADGVGFVGDVYVRPMSSHPGEYEIGWHFAAPHWGRGYATEAATAALEHAHALGIPRLVATVDPRNHASLRVARKAGMLDEGVSDRYNPTDPPEAVFASTRAR</sequence>
<dbReference type="SUPFAM" id="SSF55729">
    <property type="entry name" value="Acyl-CoA N-acyltransferases (Nat)"/>
    <property type="match status" value="1"/>
</dbReference>
<reference evidence="4" key="1">
    <citation type="journal article" date="2019" name="Int. J. Syst. Evol. Microbiol.">
        <title>The Global Catalogue of Microorganisms (GCM) 10K type strain sequencing project: providing services to taxonomists for standard genome sequencing and annotation.</title>
        <authorList>
            <consortium name="The Broad Institute Genomics Platform"/>
            <consortium name="The Broad Institute Genome Sequencing Center for Infectious Disease"/>
            <person name="Wu L."/>
            <person name="Ma J."/>
        </authorList>
    </citation>
    <scope>NUCLEOTIDE SEQUENCE [LARGE SCALE GENOMIC DNA]</scope>
    <source>
        <strain evidence="4">JCM 13006</strain>
    </source>
</reference>
<dbReference type="InterPro" id="IPR000182">
    <property type="entry name" value="GNAT_dom"/>
</dbReference>
<proteinExistence type="predicted"/>
<dbReference type="RefSeq" id="WP_345694789.1">
    <property type="nucleotide sequence ID" value="NZ_BAABIS010000001.1"/>
</dbReference>
<gene>
    <name evidence="3" type="ORF">GCM10023235_01740</name>
</gene>
<dbReference type="Gene3D" id="3.40.630.30">
    <property type="match status" value="1"/>
</dbReference>
<dbReference type="InterPro" id="IPR051531">
    <property type="entry name" value="N-acetyltransferase"/>
</dbReference>
<evidence type="ECO:0000259" key="2">
    <source>
        <dbReference type="PROSITE" id="PS51186"/>
    </source>
</evidence>